<reference evidence="1 2" key="1">
    <citation type="submission" date="2017-12" db="EMBL/GenBank/DDBJ databases">
        <authorList>
            <person name="Hurst M.R.H."/>
        </authorList>
    </citation>
    <scope>NUCLEOTIDE SEQUENCE [LARGE SCALE GENOMIC DNA]</scope>
    <source>
        <strain evidence="1 2">SY-3-19</strain>
    </source>
</reference>
<evidence type="ECO:0000313" key="1">
    <source>
        <dbReference type="EMBL" id="PQA87592.1"/>
    </source>
</evidence>
<protein>
    <submittedName>
        <fullName evidence="1">Uncharacterized protein</fullName>
    </submittedName>
</protein>
<organism evidence="1 2">
    <name type="scientific">Hyphococcus luteus</name>
    <dbReference type="NCBI Taxonomy" id="2058213"/>
    <lineage>
        <taxon>Bacteria</taxon>
        <taxon>Pseudomonadati</taxon>
        <taxon>Pseudomonadota</taxon>
        <taxon>Alphaproteobacteria</taxon>
        <taxon>Parvularculales</taxon>
        <taxon>Parvularculaceae</taxon>
        <taxon>Hyphococcus</taxon>
    </lineage>
</organism>
<name>A0A2S7K521_9PROT</name>
<dbReference type="Proteomes" id="UP000239504">
    <property type="component" value="Unassembled WGS sequence"/>
</dbReference>
<dbReference type="EMBL" id="PJCH01000006">
    <property type="protein sequence ID" value="PQA87592.1"/>
    <property type="molecule type" value="Genomic_DNA"/>
</dbReference>
<keyword evidence="2" id="KW-1185">Reference proteome</keyword>
<proteinExistence type="predicted"/>
<dbReference type="AlphaFoldDB" id="A0A2S7K521"/>
<comment type="caution">
    <text evidence="1">The sequence shown here is derived from an EMBL/GenBank/DDBJ whole genome shotgun (WGS) entry which is preliminary data.</text>
</comment>
<accession>A0A2S7K521</accession>
<gene>
    <name evidence="1" type="ORF">CW354_10960</name>
</gene>
<evidence type="ECO:0000313" key="2">
    <source>
        <dbReference type="Proteomes" id="UP000239504"/>
    </source>
</evidence>
<sequence length="182" mass="20150">MWEFSNQGVLSGAIEGRNAFLSILGECSTPPNSPRPLVLNFGRIELATASFLRECVFGLKDHMRARRSTWYPVLANVPSVVEDELAILTQAGKDALILCTCDPAGVISNPRLFGDLDPKHQRTFEMVAERGEADAGSLADAYGRTEQLQNTTAWNNRLRTLADRGVLMELTKGRAKIYRPAW</sequence>